<accession>A0A8S4S902</accession>
<name>A0A8S4S902_9NEOP</name>
<evidence type="ECO:0000313" key="3">
    <source>
        <dbReference type="Proteomes" id="UP000838756"/>
    </source>
</evidence>
<dbReference type="AlphaFoldDB" id="A0A8S4S902"/>
<reference evidence="2" key="1">
    <citation type="submission" date="2022-03" db="EMBL/GenBank/DDBJ databases">
        <authorList>
            <person name="Lindestad O."/>
        </authorList>
    </citation>
    <scope>NUCLEOTIDE SEQUENCE</scope>
</reference>
<dbReference type="OrthoDB" id="7491248at2759"/>
<protein>
    <submittedName>
        <fullName evidence="2">Jg25368 protein</fullName>
    </submittedName>
</protein>
<evidence type="ECO:0000256" key="1">
    <source>
        <dbReference type="SAM" id="MobiDB-lite"/>
    </source>
</evidence>
<keyword evidence="3" id="KW-1185">Reference proteome</keyword>
<evidence type="ECO:0000313" key="2">
    <source>
        <dbReference type="EMBL" id="CAH2244423.1"/>
    </source>
</evidence>
<feature type="compositionally biased region" description="Low complexity" evidence="1">
    <location>
        <begin position="7"/>
        <end position="28"/>
    </location>
</feature>
<organism evidence="2 3">
    <name type="scientific">Pararge aegeria aegeria</name>
    <dbReference type="NCBI Taxonomy" id="348720"/>
    <lineage>
        <taxon>Eukaryota</taxon>
        <taxon>Metazoa</taxon>
        <taxon>Ecdysozoa</taxon>
        <taxon>Arthropoda</taxon>
        <taxon>Hexapoda</taxon>
        <taxon>Insecta</taxon>
        <taxon>Pterygota</taxon>
        <taxon>Neoptera</taxon>
        <taxon>Endopterygota</taxon>
        <taxon>Lepidoptera</taxon>
        <taxon>Glossata</taxon>
        <taxon>Ditrysia</taxon>
        <taxon>Papilionoidea</taxon>
        <taxon>Nymphalidae</taxon>
        <taxon>Satyrinae</taxon>
        <taxon>Satyrini</taxon>
        <taxon>Parargina</taxon>
        <taxon>Pararge</taxon>
    </lineage>
</organism>
<feature type="compositionally biased region" description="Basic residues" evidence="1">
    <location>
        <begin position="29"/>
        <end position="44"/>
    </location>
</feature>
<gene>
    <name evidence="2" type="primary">jg25368</name>
    <name evidence="2" type="ORF">PAEG_LOCUS20370</name>
</gene>
<feature type="region of interest" description="Disordered" evidence="1">
    <location>
        <begin position="1"/>
        <end position="58"/>
    </location>
</feature>
<dbReference type="Proteomes" id="UP000838756">
    <property type="component" value="Unassembled WGS sequence"/>
</dbReference>
<sequence>MVRRAVRGAGRQVAPRRCGPRTAPGRSSSARRRGHAAARARPPARAHGAALGDRTRAPEAHRELRVHLRPHGLRKLHGLPGGTGSRLPMPGYHVSARPRTCRIFAPLYPHAIVAR</sequence>
<proteinExistence type="predicted"/>
<comment type="caution">
    <text evidence="2">The sequence shown here is derived from an EMBL/GenBank/DDBJ whole genome shotgun (WGS) entry which is preliminary data.</text>
</comment>
<dbReference type="EMBL" id="CAKXAJ010025823">
    <property type="protein sequence ID" value="CAH2244423.1"/>
    <property type="molecule type" value="Genomic_DNA"/>
</dbReference>